<gene>
    <name evidence="2" type="primary">shdA_1</name>
    <name evidence="2" type="ORF">NCTC7102_01721</name>
</gene>
<sequence length="114" mass="11565">MKSPAFWAIKPANGDWDGKSLTKLGAGKLTLSGANTYSGDTNVQEGTLWLSGDGSIGEMGSQQAVNVSSGATFGGSNGTTVNGKVTNEGTLVFGDSEETGAIFTLNGDLINMGQ</sequence>
<dbReference type="NCBIfam" id="TIGR02601">
    <property type="entry name" value="autotrns_rpt"/>
    <property type="match status" value="1"/>
</dbReference>
<reference evidence="2 3" key="1">
    <citation type="submission" date="2018-12" db="EMBL/GenBank/DDBJ databases">
        <authorList>
            <consortium name="Pathogen Informatics"/>
        </authorList>
    </citation>
    <scope>NUCLEOTIDE SEQUENCE [LARGE SCALE GENOMIC DNA]</scope>
    <source>
        <strain evidence="2 3">NCTC7102</strain>
    </source>
</reference>
<evidence type="ECO:0000256" key="1">
    <source>
        <dbReference type="ARBA" id="ARBA00022729"/>
    </source>
</evidence>
<dbReference type="InterPro" id="IPR013425">
    <property type="entry name" value="Autotrns_rpt"/>
</dbReference>
<accession>A0A447JEF1</accession>
<keyword evidence="1" id="KW-0732">Signal</keyword>
<dbReference type="Pfam" id="PF12951">
    <property type="entry name" value="PATR"/>
    <property type="match status" value="1"/>
</dbReference>
<name>A0A447JEF1_SALET</name>
<dbReference type="AlphaFoldDB" id="A0A447JEF1"/>
<dbReference type="PANTHER" id="PTHR35037:SF3">
    <property type="entry name" value="C-TERMINAL REGION OF AIDA-LIKE PROTEIN"/>
    <property type="match status" value="1"/>
</dbReference>
<protein>
    <submittedName>
        <fullName evidence="2">Host colonisation factor</fullName>
    </submittedName>
</protein>
<dbReference type="PANTHER" id="PTHR35037">
    <property type="entry name" value="C-TERMINAL REGION OF AIDA-LIKE PROTEIN"/>
    <property type="match status" value="1"/>
</dbReference>
<dbReference type="EMBL" id="LR133909">
    <property type="protein sequence ID" value="VDY39658.1"/>
    <property type="molecule type" value="Genomic_DNA"/>
</dbReference>
<dbReference type="SUPFAM" id="SSF51126">
    <property type="entry name" value="Pectin lyase-like"/>
    <property type="match status" value="1"/>
</dbReference>
<organism evidence="2 3">
    <name type="scientific">Salmonella enterica subsp. enterica serovar Daytona</name>
    <dbReference type="NCBI Taxonomy" id="1962639"/>
    <lineage>
        <taxon>Bacteria</taxon>
        <taxon>Pseudomonadati</taxon>
        <taxon>Pseudomonadota</taxon>
        <taxon>Gammaproteobacteria</taxon>
        <taxon>Enterobacterales</taxon>
        <taxon>Enterobacteriaceae</taxon>
        <taxon>Salmonella</taxon>
    </lineage>
</organism>
<dbReference type="InterPro" id="IPR051551">
    <property type="entry name" value="Autotransporter_adhesion"/>
</dbReference>
<evidence type="ECO:0000313" key="2">
    <source>
        <dbReference type="EMBL" id="VDY39658.1"/>
    </source>
</evidence>
<proteinExistence type="predicted"/>
<dbReference type="Proteomes" id="UP000281393">
    <property type="component" value="Chromosome"/>
</dbReference>
<evidence type="ECO:0000313" key="3">
    <source>
        <dbReference type="Proteomes" id="UP000281393"/>
    </source>
</evidence>
<dbReference type="InterPro" id="IPR011050">
    <property type="entry name" value="Pectin_lyase_fold/virulence"/>
</dbReference>